<dbReference type="GeneTree" id="ENSGT00510000049549"/>
<keyword evidence="11" id="KW-0393">Immunoglobulin domain</keyword>
<sequence length="352" mass="37195">MDFGLALLLAGLLGLLLGQSLQVKPLQVEPPEPVVAVALGASRQLTCRLACADRGASVQWRGLDTSLGAVQSDTGRSVLTVRNASLSAAGTRVCVGSCGGRTFQHTVQLLVYAFPDQLTVSPAALVPGDPAVACTAHKVTPVDPNALSFSLLVGGQELEGAQALGPEVQEEEEEPQGDEDVLFRVTERWRLPPLGTPVPPALYCQATMRLPGLELSHLRWVPWRPTRSPPPDTTSPDPPDTTSPDPPDTTSPESPGSTRTHRPEISQAGPTQGEVIPTVSSKPAGDQLPTALWTSSAVLGLLLLALPTYHLWKRCRHLAEDDTHPPASLRLLPQVSAWAGLRGTGQVGISPS</sequence>
<evidence type="ECO:0000256" key="5">
    <source>
        <dbReference type="ARBA" id="ARBA00022737"/>
    </source>
</evidence>
<dbReference type="FunFam" id="2.60.40.10:FF:000933">
    <property type="entry name" value="Mucosal addressin cell adhesion molecule 1"/>
    <property type="match status" value="1"/>
</dbReference>
<evidence type="ECO:0000256" key="9">
    <source>
        <dbReference type="ARBA" id="ARBA00023157"/>
    </source>
</evidence>
<evidence type="ECO:0000313" key="16">
    <source>
        <dbReference type="Ensembl" id="ENSPTRP00000092435.1"/>
    </source>
</evidence>
<reference evidence="16" key="3">
    <citation type="submission" date="2025-09" db="UniProtKB">
        <authorList>
            <consortium name="Ensembl"/>
        </authorList>
    </citation>
    <scope>IDENTIFICATION</scope>
</reference>
<feature type="domain" description="Ig-like" evidence="15">
    <location>
        <begin position="25"/>
        <end position="94"/>
    </location>
</feature>
<gene>
    <name evidence="16 18" type="primary">MADCAM1</name>
</gene>
<evidence type="ECO:0000313" key="18">
    <source>
        <dbReference type="VGNC" id="VGNC:11178"/>
    </source>
</evidence>
<evidence type="ECO:0000313" key="17">
    <source>
        <dbReference type="Proteomes" id="UP000002277"/>
    </source>
</evidence>
<evidence type="ECO:0000256" key="6">
    <source>
        <dbReference type="ARBA" id="ARBA00022889"/>
    </source>
</evidence>
<keyword evidence="6" id="KW-0130">Cell adhesion</keyword>
<evidence type="ECO:0000256" key="13">
    <source>
        <dbReference type="SAM" id="MobiDB-lite"/>
    </source>
</evidence>
<evidence type="ECO:0000256" key="3">
    <source>
        <dbReference type="ARBA" id="ARBA00022692"/>
    </source>
</evidence>
<dbReference type="VGNC" id="VGNC:11178">
    <property type="gene designation" value="MADCAM1"/>
</dbReference>
<comment type="subcellular location">
    <subcellularLocation>
        <location evidence="1">Membrane</location>
        <topology evidence="1">Single-pass type I membrane protein</topology>
    </subcellularLocation>
</comment>
<dbReference type="FunFam" id="2.60.40.10:FF:000194">
    <property type="entry name" value="Intercellular adhesion molecule 1"/>
    <property type="match status" value="1"/>
</dbReference>
<keyword evidence="9" id="KW-1015">Disulfide bond</keyword>
<accession>A0A2I3TT52</accession>
<evidence type="ECO:0000256" key="7">
    <source>
        <dbReference type="ARBA" id="ARBA00022989"/>
    </source>
</evidence>
<reference evidence="16 17" key="1">
    <citation type="journal article" date="2005" name="Nature">
        <title>Initial sequence of the chimpanzee genome and comparison with the human genome.</title>
        <authorList>
            <consortium name="Chimpanzee sequencing and analysis consortium"/>
        </authorList>
    </citation>
    <scope>NUCLEOTIDE SEQUENCE [LARGE SCALE GENOMIC DNA]</scope>
</reference>
<dbReference type="EMBL" id="AACZ04029971">
    <property type="status" value="NOT_ANNOTATED_CDS"/>
    <property type="molecule type" value="Genomic_DNA"/>
</dbReference>
<dbReference type="PROSITE" id="PS50835">
    <property type="entry name" value="IG_LIKE"/>
    <property type="match status" value="1"/>
</dbReference>
<dbReference type="Gene3D" id="2.60.40.10">
    <property type="entry name" value="Immunoglobulins"/>
    <property type="match status" value="2"/>
</dbReference>
<feature type="compositionally biased region" description="Pro residues" evidence="13">
    <location>
        <begin position="227"/>
        <end position="249"/>
    </location>
</feature>
<keyword evidence="17" id="KW-1185">Reference proteome</keyword>
<keyword evidence="10" id="KW-0325">Glycoprotein</keyword>
<organism evidence="16 17">
    <name type="scientific">Pan troglodytes</name>
    <name type="common">Chimpanzee</name>
    <dbReference type="NCBI Taxonomy" id="9598"/>
    <lineage>
        <taxon>Eukaryota</taxon>
        <taxon>Metazoa</taxon>
        <taxon>Chordata</taxon>
        <taxon>Craniata</taxon>
        <taxon>Vertebrata</taxon>
        <taxon>Euteleostomi</taxon>
        <taxon>Mammalia</taxon>
        <taxon>Eutheria</taxon>
        <taxon>Euarchontoglires</taxon>
        <taxon>Primates</taxon>
        <taxon>Haplorrhini</taxon>
        <taxon>Catarrhini</taxon>
        <taxon>Hominidae</taxon>
        <taxon>Pan</taxon>
    </lineage>
</organism>
<dbReference type="GO" id="GO:0007229">
    <property type="term" value="P:integrin-mediated signaling pathway"/>
    <property type="evidence" value="ECO:0007669"/>
    <property type="project" value="InterPro"/>
</dbReference>
<evidence type="ECO:0000256" key="2">
    <source>
        <dbReference type="ARBA" id="ARBA00011738"/>
    </source>
</evidence>
<evidence type="ECO:0000256" key="1">
    <source>
        <dbReference type="ARBA" id="ARBA00004479"/>
    </source>
</evidence>
<protein>
    <recommendedName>
        <fullName evidence="12">Mucosal addressin cell adhesion molecule 1</fullName>
    </recommendedName>
</protein>
<dbReference type="InterPro" id="IPR037413">
    <property type="entry name" value="MADCAM1"/>
</dbReference>
<evidence type="ECO:0000256" key="10">
    <source>
        <dbReference type="ARBA" id="ARBA00023180"/>
    </source>
</evidence>
<proteinExistence type="predicted"/>
<dbReference type="InterPro" id="IPR036179">
    <property type="entry name" value="Ig-like_dom_sf"/>
</dbReference>
<keyword evidence="5" id="KW-0677">Repeat</keyword>
<dbReference type="InterPro" id="IPR015169">
    <property type="entry name" value="Adhes-Ig-like"/>
</dbReference>
<evidence type="ECO:0000256" key="8">
    <source>
        <dbReference type="ARBA" id="ARBA00023136"/>
    </source>
</evidence>
<dbReference type="InterPro" id="IPR013783">
    <property type="entry name" value="Ig-like_fold"/>
</dbReference>
<evidence type="ECO:0000256" key="14">
    <source>
        <dbReference type="SAM" id="SignalP"/>
    </source>
</evidence>
<feature type="signal peptide" evidence="14">
    <location>
        <begin position="1"/>
        <end position="18"/>
    </location>
</feature>
<dbReference type="Proteomes" id="UP000002277">
    <property type="component" value="Chromosome 19"/>
</dbReference>
<dbReference type="SMART" id="SM00409">
    <property type="entry name" value="IG"/>
    <property type="match status" value="1"/>
</dbReference>
<dbReference type="Pfam" id="PF09085">
    <property type="entry name" value="Adhes-Ig_like"/>
    <property type="match status" value="1"/>
</dbReference>
<feature type="region of interest" description="Disordered" evidence="13">
    <location>
        <begin position="222"/>
        <end position="282"/>
    </location>
</feature>
<dbReference type="InterPro" id="IPR007110">
    <property type="entry name" value="Ig-like_dom"/>
</dbReference>
<dbReference type="EMBL" id="AACZ04029970">
    <property type="status" value="NOT_ANNOTATED_CDS"/>
    <property type="molecule type" value="Genomic_DNA"/>
</dbReference>
<dbReference type="SUPFAM" id="SSF48726">
    <property type="entry name" value="Immunoglobulin"/>
    <property type="match status" value="2"/>
</dbReference>
<keyword evidence="4 14" id="KW-0732">Signal</keyword>
<dbReference type="PANTHER" id="PTHR14162:SF1">
    <property type="entry name" value="MUCOSAL ADDRESSIN CELL ADHESION MOLECULE 1"/>
    <property type="match status" value="1"/>
</dbReference>
<dbReference type="Bgee" id="ENSPTRG00000010151">
    <property type="expression patterns" value="Expressed in dorsolateral prefrontal cortex and 8 other cell types or tissues"/>
</dbReference>
<dbReference type="Ensembl" id="ENSPTRT00000106255.1">
    <property type="protein sequence ID" value="ENSPTRP00000092435.1"/>
    <property type="gene ID" value="ENSPTRG00000010151.6"/>
</dbReference>
<dbReference type="GO" id="GO:0098640">
    <property type="term" value="F:integrin binding involved in cell-matrix adhesion"/>
    <property type="evidence" value="ECO:0007669"/>
    <property type="project" value="InterPro"/>
</dbReference>
<name>A0A2I3TT52_PANTR</name>
<dbReference type="InterPro" id="IPR003599">
    <property type="entry name" value="Ig_sub"/>
</dbReference>
<evidence type="ECO:0000256" key="12">
    <source>
        <dbReference type="ARBA" id="ARBA00074025"/>
    </source>
</evidence>
<reference evidence="16" key="2">
    <citation type="submission" date="2025-08" db="UniProtKB">
        <authorList>
            <consortium name="Ensembl"/>
        </authorList>
    </citation>
    <scope>IDENTIFICATION</scope>
</reference>
<evidence type="ECO:0000256" key="11">
    <source>
        <dbReference type="ARBA" id="ARBA00023319"/>
    </source>
</evidence>
<keyword evidence="8" id="KW-0472">Membrane</keyword>
<dbReference type="CDD" id="cd20942">
    <property type="entry name" value="IgI_MAdCAM-1"/>
    <property type="match status" value="1"/>
</dbReference>
<dbReference type="GO" id="GO:0016020">
    <property type="term" value="C:membrane"/>
    <property type="evidence" value="ECO:0007669"/>
    <property type="project" value="UniProtKB-SubCell"/>
</dbReference>
<dbReference type="AlphaFoldDB" id="A0A2I3TT52"/>
<dbReference type="GO" id="GO:2000403">
    <property type="term" value="P:positive regulation of lymphocyte migration"/>
    <property type="evidence" value="ECO:0007669"/>
    <property type="project" value="InterPro"/>
</dbReference>
<evidence type="ECO:0000256" key="4">
    <source>
        <dbReference type="ARBA" id="ARBA00022729"/>
    </source>
</evidence>
<dbReference type="PANTHER" id="PTHR14162">
    <property type="entry name" value="MUCOSAL ADDRESSIN CELL ADHESION MOLECULE-1"/>
    <property type="match status" value="1"/>
</dbReference>
<keyword evidence="3" id="KW-0812">Transmembrane</keyword>
<feature type="chain" id="PRO_5014111664" description="Mucosal addressin cell adhesion molecule 1" evidence="14">
    <location>
        <begin position="19"/>
        <end position="352"/>
    </location>
</feature>
<comment type="subunit">
    <text evidence="2">Homodimer.</text>
</comment>
<evidence type="ECO:0000259" key="15">
    <source>
        <dbReference type="PROSITE" id="PS50835"/>
    </source>
</evidence>
<keyword evidence="7" id="KW-1133">Transmembrane helix</keyword>